<keyword evidence="1" id="KW-0812">Transmembrane</keyword>
<feature type="transmembrane region" description="Helical" evidence="1">
    <location>
        <begin position="34"/>
        <end position="56"/>
    </location>
</feature>
<dbReference type="SUPFAM" id="SSF103481">
    <property type="entry name" value="Multidrug resistance efflux transporter EmrE"/>
    <property type="match status" value="2"/>
</dbReference>
<feature type="transmembrane region" description="Helical" evidence="1">
    <location>
        <begin position="246"/>
        <end position="263"/>
    </location>
</feature>
<feature type="transmembrane region" description="Helical" evidence="1">
    <location>
        <begin position="125"/>
        <end position="143"/>
    </location>
</feature>
<keyword evidence="1" id="KW-0472">Membrane</keyword>
<feature type="transmembrane region" description="Helical" evidence="1">
    <location>
        <begin position="68"/>
        <end position="88"/>
    </location>
</feature>
<dbReference type="InterPro" id="IPR037185">
    <property type="entry name" value="EmrE-like"/>
</dbReference>
<dbReference type="PANTHER" id="PTHR22911:SF137">
    <property type="entry name" value="SOLUTE CARRIER FAMILY 35 MEMBER G2-RELATED"/>
    <property type="match status" value="1"/>
</dbReference>
<evidence type="ECO:0000313" key="3">
    <source>
        <dbReference type="EMBL" id="HDY58922.1"/>
    </source>
</evidence>
<evidence type="ECO:0000256" key="1">
    <source>
        <dbReference type="SAM" id="Phobius"/>
    </source>
</evidence>
<name>A0A7V1EHY5_UNCW3</name>
<dbReference type="PANTHER" id="PTHR22911">
    <property type="entry name" value="ACYL-MALONYL CONDENSING ENZYME-RELATED"/>
    <property type="match status" value="1"/>
</dbReference>
<protein>
    <submittedName>
        <fullName evidence="3">DMT family transporter</fullName>
    </submittedName>
</protein>
<feature type="domain" description="EamA" evidence="2">
    <location>
        <begin position="6"/>
        <end position="143"/>
    </location>
</feature>
<feature type="transmembrane region" description="Helical" evidence="1">
    <location>
        <begin position="100"/>
        <end position="118"/>
    </location>
</feature>
<feature type="transmembrane region" description="Helical" evidence="1">
    <location>
        <begin position="212"/>
        <end position="234"/>
    </location>
</feature>
<organism evidence="3">
    <name type="scientific">candidate division WOR-3 bacterium</name>
    <dbReference type="NCBI Taxonomy" id="2052148"/>
    <lineage>
        <taxon>Bacteria</taxon>
        <taxon>Bacteria division WOR-3</taxon>
    </lineage>
</organism>
<gene>
    <name evidence="3" type="ORF">ENP86_05155</name>
</gene>
<feature type="transmembrane region" description="Helical" evidence="1">
    <location>
        <begin position="186"/>
        <end position="206"/>
    </location>
</feature>
<dbReference type="AlphaFoldDB" id="A0A7V1EHY5"/>
<feature type="domain" description="EamA" evidence="2">
    <location>
        <begin position="156"/>
        <end position="286"/>
    </location>
</feature>
<dbReference type="GO" id="GO:0016020">
    <property type="term" value="C:membrane"/>
    <property type="evidence" value="ECO:0007669"/>
    <property type="project" value="InterPro"/>
</dbReference>
<dbReference type="Pfam" id="PF00892">
    <property type="entry name" value="EamA"/>
    <property type="match status" value="2"/>
</dbReference>
<reference evidence="3" key="1">
    <citation type="journal article" date="2020" name="mSystems">
        <title>Genome- and Community-Level Interaction Insights into Carbon Utilization and Element Cycling Functions of Hydrothermarchaeota in Hydrothermal Sediment.</title>
        <authorList>
            <person name="Zhou Z."/>
            <person name="Liu Y."/>
            <person name="Xu W."/>
            <person name="Pan J."/>
            <person name="Luo Z.H."/>
            <person name="Li M."/>
        </authorList>
    </citation>
    <scope>NUCLEOTIDE SEQUENCE [LARGE SCALE GENOMIC DNA]</scope>
    <source>
        <strain evidence="3">SpSt-258</strain>
    </source>
</reference>
<feature type="transmembrane region" description="Helical" evidence="1">
    <location>
        <begin position="155"/>
        <end position="174"/>
    </location>
</feature>
<feature type="transmembrane region" description="Helical" evidence="1">
    <location>
        <begin position="269"/>
        <end position="290"/>
    </location>
</feature>
<accession>A0A7V1EHY5</accession>
<evidence type="ECO:0000259" key="2">
    <source>
        <dbReference type="Pfam" id="PF00892"/>
    </source>
</evidence>
<proteinExistence type="predicted"/>
<dbReference type="EMBL" id="DSKY01000014">
    <property type="protein sequence ID" value="HDY58922.1"/>
    <property type="molecule type" value="Genomic_DNA"/>
</dbReference>
<comment type="caution">
    <text evidence="3">The sequence shown here is derived from an EMBL/GenBank/DDBJ whole genome shotgun (WGS) entry which is preliminary data.</text>
</comment>
<keyword evidence="1" id="KW-1133">Transmembrane helix</keyword>
<sequence length="293" mass="33871">MENEKRAYIFALIVVLFWATVASAFKITLRYMNFIQLVFWSSFTSTIILFFTLLIEKRLQDFRKTIKIYWLNSLFFGFLNPYLYYLVLFKAYSLLPAQQAQPLNQTWAIILVVLSMVILKQRIGLKSIFALLISFIGVILISTRGEITNFKFTSLPGVLLALGSAFIWAFYWIYNVKDSREPIVKLFTNFIFGTIFIFLSMIILRQKFFPNLYGILGGIYIGIFEMGISFFLWLKALSLSKTTARIGNMVYLVPFLSLIVIRLTVGEEILPATVIGLFCIILGIIIQQYYARN</sequence>
<dbReference type="InterPro" id="IPR000620">
    <property type="entry name" value="EamA_dom"/>
</dbReference>